<accession>A0A1B6HKT8</accession>
<feature type="chain" id="PRO_5008584399" evidence="1">
    <location>
        <begin position="19"/>
        <end position="145"/>
    </location>
</feature>
<proteinExistence type="predicted"/>
<evidence type="ECO:0000256" key="1">
    <source>
        <dbReference type="SAM" id="SignalP"/>
    </source>
</evidence>
<dbReference type="AlphaFoldDB" id="A0A1B6HKT8"/>
<gene>
    <name evidence="2" type="ORF">g.3456</name>
</gene>
<name>A0A1B6HKT8_9HEMI</name>
<protein>
    <submittedName>
        <fullName evidence="2">Uncharacterized protein</fullName>
    </submittedName>
</protein>
<reference evidence="2" key="1">
    <citation type="submission" date="2015-11" db="EMBL/GenBank/DDBJ databases">
        <title>De novo transcriptome assembly of four potential Pierce s Disease insect vectors from Arizona vineyards.</title>
        <authorList>
            <person name="Tassone E.E."/>
        </authorList>
    </citation>
    <scope>NUCLEOTIDE SEQUENCE</scope>
</reference>
<dbReference type="EMBL" id="GECU01032414">
    <property type="protein sequence ID" value="JAS75292.1"/>
    <property type="molecule type" value="Transcribed_RNA"/>
</dbReference>
<feature type="signal peptide" evidence="1">
    <location>
        <begin position="1"/>
        <end position="18"/>
    </location>
</feature>
<keyword evidence="1" id="KW-0732">Signal</keyword>
<sequence>MNVFIIICFLFIVRYSCTQVNYTESAEQYSFFDREGIEEEAEGKNVAVIVNSTISKKTGGCKSKDCENVNATSTESKILIRRYKQSNTPPKSYNFLASLAPINPDVRNKSRKFPKERISIFSLNEKGDDARDWPMEYDFELVHLD</sequence>
<organism evidence="2">
    <name type="scientific">Homalodisca liturata</name>
    <dbReference type="NCBI Taxonomy" id="320908"/>
    <lineage>
        <taxon>Eukaryota</taxon>
        <taxon>Metazoa</taxon>
        <taxon>Ecdysozoa</taxon>
        <taxon>Arthropoda</taxon>
        <taxon>Hexapoda</taxon>
        <taxon>Insecta</taxon>
        <taxon>Pterygota</taxon>
        <taxon>Neoptera</taxon>
        <taxon>Paraneoptera</taxon>
        <taxon>Hemiptera</taxon>
        <taxon>Auchenorrhyncha</taxon>
        <taxon>Membracoidea</taxon>
        <taxon>Cicadellidae</taxon>
        <taxon>Cicadellinae</taxon>
        <taxon>Proconiini</taxon>
        <taxon>Homalodisca</taxon>
    </lineage>
</organism>
<evidence type="ECO:0000313" key="2">
    <source>
        <dbReference type="EMBL" id="JAS75292.1"/>
    </source>
</evidence>